<dbReference type="InterPro" id="IPR001915">
    <property type="entry name" value="Peptidase_M48"/>
</dbReference>
<keyword evidence="5" id="KW-0862">Zinc</keyword>
<dbReference type="Proteomes" id="UP000315689">
    <property type="component" value="Unassembled WGS sequence"/>
</dbReference>
<keyword evidence="2" id="KW-0645">Protease</keyword>
<dbReference type="PANTHER" id="PTHR22726:SF1">
    <property type="entry name" value="METALLOENDOPEPTIDASE OMA1, MITOCHONDRIAL"/>
    <property type="match status" value="1"/>
</dbReference>
<dbReference type="InterPro" id="IPR051156">
    <property type="entry name" value="Mito/Outer_Membr_Metalloprot"/>
</dbReference>
<evidence type="ECO:0000256" key="7">
    <source>
        <dbReference type="SAM" id="MobiDB-lite"/>
    </source>
</evidence>
<keyword evidence="4" id="KW-0378">Hydrolase</keyword>
<evidence type="ECO:0000256" key="2">
    <source>
        <dbReference type="ARBA" id="ARBA00022670"/>
    </source>
</evidence>
<feature type="domain" description="Peptidase M48" evidence="8">
    <location>
        <begin position="60"/>
        <end position="234"/>
    </location>
</feature>
<evidence type="ECO:0000256" key="3">
    <source>
        <dbReference type="ARBA" id="ARBA00022723"/>
    </source>
</evidence>
<name>A0A554LK59_9BACT</name>
<sequence length="536" mass="59497">MRQSKSLLVVMFFVLGLGVQSVFAGGLMLVSEKDEIQIGKQVALNAEREYGGVLNDFGSQARLDRVAKQILQFRQRQNIPYEFKIINNDEMINAFACPGGPTYITKKLLDMCETDGKIAFIVGHEVAHTELSHGRKAINNALITSVAAGLLLKGSSDTIQLGAGIAFQLLQSGYSRDQERDADTSGVRLMVKAGYNPQDAIGALEMLGGGKLKGLSKYFASHPATSERVGRVKQQIATELIATESLGAPQDVLRGKTPRVVALEITSTWAPENLDQIVSSLGANYTDIKFVVWGENFQRTTHAQDQVQRSGRYDTTQPQTPAAGKMTPPSEIWFLAFSAWDSERAKGAGFGNYRERVGWGSRTYTAFCEIVVSPTRIETGEYQKGGASIRGEAKSTERRFYVNLPRLPGWGYSGESRFDWQAVQRESVSRAIQKTLDWIARQDPVDPVATARLAERQQQARNDSRQPTREYWLALDQDVTTAQGARWRIQDTNDRLVAVVTITRVGWDASRQKWLAYYTLPSSVSVPDGLRAYPER</sequence>
<dbReference type="Gene3D" id="3.30.2010.10">
    <property type="entry name" value="Metalloproteases ('zincins'), catalytic domain"/>
    <property type="match status" value="1"/>
</dbReference>
<accession>A0A554LK59</accession>
<evidence type="ECO:0000256" key="1">
    <source>
        <dbReference type="ARBA" id="ARBA00001947"/>
    </source>
</evidence>
<dbReference type="EMBL" id="VMGK01000004">
    <property type="protein sequence ID" value="TSC93251.1"/>
    <property type="molecule type" value="Genomic_DNA"/>
</dbReference>
<evidence type="ECO:0000313" key="10">
    <source>
        <dbReference type="Proteomes" id="UP000315689"/>
    </source>
</evidence>
<evidence type="ECO:0000256" key="4">
    <source>
        <dbReference type="ARBA" id="ARBA00022801"/>
    </source>
</evidence>
<evidence type="ECO:0000256" key="5">
    <source>
        <dbReference type="ARBA" id="ARBA00022833"/>
    </source>
</evidence>
<feature type="region of interest" description="Disordered" evidence="7">
    <location>
        <begin position="303"/>
        <end position="325"/>
    </location>
</feature>
<dbReference type="GO" id="GO:0004222">
    <property type="term" value="F:metalloendopeptidase activity"/>
    <property type="evidence" value="ECO:0007669"/>
    <property type="project" value="InterPro"/>
</dbReference>
<dbReference type="GO" id="GO:0051603">
    <property type="term" value="P:proteolysis involved in protein catabolic process"/>
    <property type="evidence" value="ECO:0007669"/>
    <property type="project" value="TreeGrafter"/>
</dbReference>
<dbReference type="PANTHER" id="PTHR22726">
    <property type="entry name" value="METALLOENDOPEPTIDASE OMA1"/>
    <property type="match status" value="1"/>
</dbReference>
<comment type="cofactor">
    <cofactor evidence="1">
        <name>Zn(2+)</name>
        <dbReference type="ChEBI" id="CHEBI:29105"/>
    </cofactor>
</comment>
<evidence type="ECO:0000313" key="9">
    <source>
        <dbReference type="EMBL" id="TSC93251.1"/>
    </source>
</evidence>
<dbReference type="AlphaFoldDB" id="A0A554LK59"/>
<reference evidence="9 10" key="1">
    <citation type="submission" date="2017-07" db="EMBL/GenBank/DDBJ databases">
        <title>Mechanisms for carbon and nitrogen cycling indicate functional differentiation within the Candidate Phyla Radiation.</title>
        <authorList>
            <person name="Danczak R.E."/>
            <person name="Johnston M.D."/>
            <person name="Kenah C."/>
            <person name="Slattery M."/>
            <person name="Wrighton K.C."/>
            <person name="Wilkins M.J."/>
        </authorList>
    </citation>
    <scope>NUCLEOTIDE SEQUENCE [LARGE SCALE GENOMIC DNA]</scope>
    <source>
        <strain evidence="9">Licking1014_7</strain>
    </source>
</reference>
<organism evidence="9 10">
    <name type="scientific">Candidatus Berkelbacteria bacterium Licking1014_7</name>
    <dbReference type="NCBI Taxonomy" id="2017147"/>
    <lineage>
        <taxon>Bacteria</taxon>
        <taxon>Candidatus Berkelbacteria</taxon>
    </lineage>
</organism>
<gene>
    <name evidence="9" type="ORF">CEN89_155</name>
</gene>
<evidence type="ECO:0000259" key="8">
    <source>
        <dbReference type="Pfam" id="PF01435"/>
    </source>
</evidence>
<keyword evidence="3" id="KW-0479">Metal-binding</keyword>
<feature type="compositionally biased region" description="Polar residues" evidence="7">
    <location>
        <begin position="303"/>
        <end position="320"/>
    </location>
</feature>
<evidence type="ECO:0000256" key="6">
    <source>
        <dbReference type="ARBA" id="ARBA00023049"/>
    </source>
</evidence>
<dbReference type="Pfam" id="PF01435">
    <property type="entry name" value="Peptidase_M48"/>
    <property type="match status" value="1"/>
</dbReference>
<keyword evidence="6" id="KW-0482">Metalloprotease</keyword>
<comment type="caution">
    <text evidence="9">The sequence shown here is derived from an EMBL/GenBank/DDBJ whole genome shotgun (WGS) entry which is preliminary data.</text>
</comment>
<proteinExistence type="predicted"/>
<protein>
    <submittedName>
        <fullName evidence="9">Peptidase M48, Ste24p</fullName>
    </submittedName>
</protein>
<dbReference type="GO" id="GO:0046872">
    <property type="term" value="F:metal ion binding"/>
    <property type="evidence" value="ECO:0007669"/>
    <property type="project" value="UniProtKB-KW"/>
</dbReference>
<dbReference type="GO" id="GO:0016020">
    <property type="term" value="C:membrane"/>
    <property type="evidence" value="ECO:0007669"/>
    <property type="project" value="TreeGrafter"/>
</dbReference>